<evidence type="ECO:0000256" key="1">
    <source>
        <dbReference type="ARBA" id="ARBA00022490"/>
    </source>
</evidence>
<dbReference type="Pfam" id="PF13742">
    <property type="entry name" value="tRNA_anti_2"/>
    <property type="match status" value="1"/>
</dbReference>
<dbReference type="eggNOG" id="COG1570">
    <property type="taxonomic scope" value="Bacteria"/>
</dbReference>
<dbReference type="HAMAP" id="MF_00378">
    <property type="entry name" value="Exonuc_7_L"/>
    <property type="match status" value="1"/>
</dbReference>
<dbReference type="GO" id="GO:0009318">
    <property type="term" value="C:exodeoxyribonuclease VII complex"/>
    <property type="evidence" value="ECO:0007669"/>
    <property type="project" value="UniProtKB-UniRule"/>
</dbReference>
<name>D4H0L3_DENA2</name>
<sequence length="493" mass="54894">MKKYTVTEITRAVKGLIENTFADNVAVKGEISSFSRSPAGHLYFVMKDEKAQIKCVMFRGMAGKLDYSPKNGDSVEAVGELTVYEAGGNYQLLVKKLDYDSVGLFWQLFEEVRKKLEEEGLFAEELKKALPFLPKRVAVITSPEGAAIKDFLITMKNNDVVFEVDIWGVPVQGKDAVAPIVSALSKAGAMTDRYDVVVLMRGGGSLEDLAVFNEEYVARALAACEVPTVSAIGHERDVSICDFVADVRVATPTAAASLLGEGYRSAGRDLKDFGRRMINIMNQQMMTANQRLDMLISSVNSASPAKRVLSDRRHLEHMVKSLSLHMLQSVHTGKSRVNELSKVMAKLTPQNELERRKSSLSDYERRLKDALLAKKRTESDKINNLMQTVARYAPDRKAEKYKSKLDSLLYRIQTAARSEISDNKNRLTPLTAKLEALDPHNILSKGYSFVMKDGKPVKSVFDISLQDELEIRLNDGYINSFVTGKKVSEENDG</sequence>
<evidence type="ECO:0000256" key="5">
    <source>
        <dbReference type="HAMAP-Rule" id="MF_00378"/>
    </source>
</evidence>
<comment type="catalytic activity">
    <reaction evidence="5 6">
        <text>Exonucleolytic cleavage in either 5'- to 3'- or 3'- to 5'-direction to yield nucleoside 5'-phosphates.</text>
        <dbReference type="EC" id="3.1.11.6"/>
    </reaction>
</comment>
<organism evidence="9 10">
    <name type="scientific">Denitrovibrio acetiphilus (strain DSM 12809 / NBRC 114555 / N2460)</name>
    <dbReference type="NCBI Taxonomy" id="522772"/>
    <lineage>
        <taxon>Bacteria</taxon>
        <taxon>Pseudomonadati</taxon>
        <taxon>Deferribacterota</taxon>
        <taxon>Deferribacteres</taxon>
        <taxon>Deferribacterales</taxon>
        <taxon>Geovibrionaceae</taxon>
        <taxon>Denitrovibrio</taxon>
    </lineage>
</organism>
<evidence type="ECO:0000256" key="6">
    <source>
        <dbReference type="RuleBase" id="RU004355"/>
    </source>
</evidence>
<keyword evidence="4 5" id="KW-0269">Exonuclease</keyword>
<dbReference type="GO" id="GO:0003676">
    <property type="term" value="F:nucleic acid binding"/>
    <property type="evidence" value="ECO:0007669"/>
    <property type="project" value="InterPro"/>
</dbReference>
<comment type="subunit">
    <text evidence="5">Heterooligomer composed of large and small subunits.</text>
</comment>
<keyword evidence="1 5" id="KW-0963">Cytoplasm</keyword>
<dbReference type="Pfam" id="PF02601">
    <property type="entry name" value="Exonuc_VII_L"/>
    <property type="match status" value="1"/>
</dbReference>
<accession>D4H0L3</accession>
<dbReference type="GO" id="GO:0006308">
    <property type="term" value="P:DNA catabolic process"/>
    <property type="evidence" value="ECO:0007669"/>
    <property type="project" value="UniProtKB-UniRule"/>
</dbReference>
<dbReference type="KEGG" id="dap:Dacet_1762"/>
<dbReference type="EMBL" id="CP001968">
    <property type="protein sequence ID" value="ADD68526.1"/>
    <property type="molecule type" value="Genomic_DNA"/>
</dbReference>
<comment type="similarity">
    <text evidence="5 6">Belongs to the XseA family.</text>
</comment>
<evidence type="ECO:0000259" key="7">
    <source>
        <dbReference type="Pfam" id="PF02601"/>
    </source>
</evidence>
<evidence type="ECO:0000256" key="3">
    <source>
        <dbReference type="ARBA" id="ARBA00022801"/>
    </source>
</evidence>
<dbReference type="PaxDb" id="522772-Dacet_1762"/>
<keyword evidence="2 5" id="KW-0540">Nuclease</keyword>
<dbReference type="HOGENOM" id="CLU_023625_3_1_0"/>
<keyword evidence="3 5" id="KW-0378">Hydrolase</keyword>
<protein>
    <recommendedName>
        <fullName evidence="5">Exodeoxyribonuclease 7 large subunit</fullName>
        <ecNumber evidence="5">3.1.11.6</ecNumber>
    </recommendedName>
    <alternativeName>
        <fullName evidence="5">Exodeoxyribonuclease VII large subunit</fullName>
        <shortName evidence="5">Exonuclease VII large subunit</shortName>
    </alternativeName>
</protein>
<comment type="subcellular location">
    <subcellularLocation>
        <location evidence="5 6">Cytoplasm</location>
    </subcellularLocation>
</comment>
<dbReference type="STRING" id="522772.Dacet_1762"/>
<feature type="domain" description="OB-fold nucleic acid binding" evidence="8">
    <location>
        <begin position="4"/>
        <end position="97"/>
    </location>
</feature>
<dbReference type="OrthoDB" id="9802795at2"/>
<evidence type="ECO:0000313" key="10">
    <source>
        <dbReference type="Proteomes" id="UP000002012"/>
    </source>
</evidence>
<evidence type="ECO:0000256" key="2">
    <source>
        <dbReference type="ARBA" id="ARBA00022722"/>
    </source>
</evidence>
<dbReference type="InParanoid" id="D4H0L3"/>
<dbReference type="PANTHER" id="PTHR30008:SF0">
    <property type="entry name" value="EXODEOXYRIBONUCLEASE 7 LARGE SUBUNIT"/>
    <property type="match status" value="1"/>
</dbReference>
<dbReference type="CDD" id="cd04489">
    <property type="entry name" value="ExoVII_LU_OBF"/>
    <property type="match status" value="1"/>
</dbReference>
<evidence type="ECO:0000256" key="4">
    <source>
        <dbReference type="ARBA" id="ARBA00022839"/>
    </source>
</evidence>
<dbReference type="InterPro" id="IPR025824">
    <property type="entry name" value="OB-fold_nuc-bd_dom"/>
</dbReference>
<dbReference type="AlphaFoldDB" id="D4H0L3"/>
<dbReference type="EC" id="3.1.11.6" evidence="5"/>
<dbReference type="NCBIfam" id="TIGR00237">
    <property type="entry name" value="xseA"/>
    <property type="match status" value="1"/>
</dbReference>
<evidence type="ECO:0000259" key="8">
    <source>
        <dbReference type="Pfam" id="PF13742"/>
    </source>
</evidence>
<gene>
    <name evidence="5" type="primary">xseA</name>
    <name evidence="9" type="ordered locus">Dacet_1762</name>
</gene>
<comment type="function">
    <text evidence="5">Bidirectionally degrades single-stranded DNA into large acid-insoluble oligonucleotides, which are then degraded further into small acid-soluble oligonucleotides.</text>
</comment>
<proteinExistence type="inferred from homology"/>
<dbReference type="InterPro" id="IPR003753">
    <property type="entry name" value="Exonuc_VII_L"/>
</dbReference>
<dbReference type="GO" id="GO:0005737">
    <property type="term" value="C:cytoplasm"/>
    <property type="evidence" value="ECO:0007669"/>
    <property type="project" value="UniProtKB-SubCell"/>
</dbReference>
<feature type="domain" description="Exonuclease VII large subunit C-terminal" evidence="7">
    <location>
        <begin position="121"/>
        <end position="394"/>
    </location>
</feature>
<evidence type="ECO:0000313" key="9">
    <source>
        <dbReference type="EMBL" id="ADD68526.1"/>
    </source>
</evidence>
<dbReference type="FunCoup" id="D4H0L3">
    <property type="interactions" value="289"/>
</dbReference>
<dbReference type="Proteomes" id="UP000002012">
    <property type="component" value="Chromosome"/>
</dbReference>
<dbReference type="RefSeq" id="WP_013011037.1">
    <property type="nucleotide sequence ID" value="NC_013943.1"/>
</dbReference>
<dbReference type="InterPro" id="IPR020579">
    <property type="entry name" value="Exonuc_VII_lsu_C"/>
</dbReference>
<dbReference type="PANTHER" id="PTHR30008">
    <property type="entry name" value="EXODEOXYRIBONUCLEASE 7 LARGE SUBUNIT"/>
    <property type="match status" value="1"/>
</dbReference>
<dbReference type="GO" id="GO:0008855">
    <property type="term" value="F:exodeoxyribonuclease VII activity"/>
    <property type="evidence" value="ECO:0007669"/>
    <property type="project" value="UniProtKB-UniRule"/>
</dbReference>
<keyword evidence="10" id="KW-1185">Reference proteome</keyword>
<reference evidence="9 10" key="1">
    <citation type="journal article" date="2010" name="Stand. Genomic Sci.">
        <title>Complete genome sequence of Denitrovibrio acetiphilus type strain (N2460).</title>
        <authorList>
            <person name="Kiss H."/>
            <person name="Lang E."/>
            <person name="Lapidus A."/>
            <person name="Copeland A."/>
            <person name="Nolan M."/>
            <person name="Glavina Del Rio T."/>
            <person name="Chen F."/>
            <person name="Lucas S."/>
            <person name="Tice H."/>
            <person name="Cheng J.F."/>
            <person name="Han C."/>
            <person name="Goodwin L."/>
            <person name="Pitluck S."/>
            <person name="Liolios K."/>
            <person name="Pati A."/>
            <person name="Ivanova N."/>
            <person name="Mavromatis K."/>
            <person name="Chen A."/>
            <person name="Palaniappan K."/>
            <person name="Land M."/>
            <person name="Hauser L."/>
            <person name="Chang Y.J."/>
            <person name="Jeffries C.D."/>
            <person name="Detter J.C."/>
            <person name="Brettin T."/>
            <person name="Spring S."/>
            <person name="Rohde M."/>
            <person name="Goker M."/>
            <person name="Woyke T."/>
            <person name="Bristow J."/>
            <person name="Eisen J.A."/>
            <person name="Markowitz V."/>
            <person name="Hugenholtz P."/>
            <person name="Kyrpides N.C."/>
            <person name="Klenk H.P."/>
        </authorList>
    </citation>
    <scope>NUCLEOTIDE SEQUENCE [LARGE SCALE GENOMIC DNA]</scope>
    <source>
        <strain evidence="10">DSM 12809 / NBRC 114555 / N2460</strain>
    </source>
</reference>